<evidence type="ECO:0000313" key="9">
    <source>
        <dbReference type="Proteomes" id="UP000779507"/>
    </source>
</evidence>
<proteinExistence type="predicted"/>
<name>A0ABX2FL29_9BACT</name>
<dbReference type="InterPro" id="IPR000014">
    <property type="entry name" value="PAS"/>
</dbReference>
<dbReference type="RefSeq" id="WP_173807972.1">
    <property type="nucleotide sequence ID" value="NZ_JABSNP010000001.1"/>
</dbReference>
<dbReference type="Pfam" id="PF02518">
    <property type="entry name" value="HATPase_c"/>
    <property type="match status" value="1"/>
</dbReference>
<evidence type="ECO:0000256" key="1">
    <source>
        <dbReference type="ARBA" id="ARBA00000085"/>
    </source>
</evidence>
<accession>A0ABX2FL29</accession>
<dbReference type="EC" id="2.7.13.3" evidence="2"/>
<keyword evidence="5 8" id="KW-0418">Kinase</keyword>
<feature type="domain" description="Histidine kinase" evidence="7">
    <location>
        <begin position="594"/>
        <end position="811"/>
    </location>
</feature>
<keyword evidence="3" id="KW-0597">Phosphoprotein</keyword>
<dbReference type="PROSITE" id="PS50109">
    <property type="entry name" value="HIS_KIN"/>
    <property type="match status" value="1"/>
</dbReference>
<dbReference type="PRINTS" id="PR00344">
    <property type="entry name" value="BCTRLSENSOR"/>
</dbReference>
<dbReference type="InterPro" id="IPR003661">
    <property type="entry name" value="HisK_dim/P_dom"/>
</dbReference>
<evidence type="ECO:0000256" key="3">
    <source>
        <dbReference type="ARBA" id="ARBA00022553"/>
    </source>
</evidence>
<dbReference type="InterPro" id="IPR036890">
    <property type="entry name" value="HATPase_C_sf"/>
</dbReference>
<reference evidence="8 9" key="1">
    <citation type="submission" date="2020-05" db="EMBL/GenBank/DDBJ databases">
        <title>Genomic Encyclopedia of Type Strains, Phase IV (KMG-V): Genome sequencing to study the core and pangenomes of soil and plant-associated prokaryotes.</title>
        <authorList>
            <person name="Whitman W."/>
        </authorList>
    </citation>
    <scope>NUCLEOTIDE SEQUENCE [LARGE SCALE GENOMIC DNA]</scope>
    <source>
        <strain evidence="8 9">9A</strain>
    </source>
</reference>
<gene>
    <name evidence="8" type="ORF">HNP98_000010</name>
</gene>
<protein>
    <recommendedName>
        <fullName evidence="2">histidine kinase</fullName>
        <ecNumber evidence="2">2.7.13.3</ecNumber>
    </recommendedName>
</protein>
<dbReference type="SMART" id="SM00388">
    <property type="entry name" value="HisKA"/>
    <property type="match status" value="1"/>
</dbReference>
<dbReference type="InterPro" id="IPR003594">
    <property type="entry name" value="HATPase_dom"/>
</dbReference>
<keyword evidence="4" id="KW-0808">Transferase</keyword>
<dbReference type="Gene3D" id="3.30.565.10">
    <property type="entry name" value="Histidine kinase-like ATPase, C-terminal domain"/>
    <property type="match status" value="1"/>
</dbReference>
<dbReference type="SUPFAM" id="SSF55874">
    <property type="entry name" value="ATPase domain of HSP90 chaperone/DNA topoisomerase II/histidine kinase"/>
    <property type="match status" value="1"/>
</dbReference>
<evidence type="ECO:0000256" key="2">
    <source>
        <dbReference type="ARBA" id="ARBA00012438"/>
    </source>
</evidence>
<dbReference type="InterPro" id="IPR013656">
    <property type="entry name" value="PAS_4"/>
</dbReference>
<dbReference type="SMART" id="SM00091">
    <property type="entry name" value="PAS"/>
    <property type="match status" value="3"/>
</dbReference>
<organism evidence="8 9">
    <name type="scientific">Hymenobacter caeli</name>
    <dbReference type="NCBI Taxonomy" id="2735894"/>
    <lineage>
        <taxon>Bacteria</taxon>
        <taxon>Pseudomonadati</taxon>
        <taxon>Bacteroidota</taxon>
        <taxon>Cytophagia</taxon>
        <taxon>Cytophagales</taxon>
        <taxon>Hymenobacteraceae</taxon>
        <taxon>Hymenobacter</taxon>
    </lineage>
</organism>
<dbReference type="InterPro" id="IPR035965">
    <property type="entry name" value="PAS-like_dom_sf"/>
</dbReference>
<evidence type="ECO:0000256" key="5">
    <source>
        <dbReference type="ARBA" id="ARBA00022777"/>
    </source>
</evidence>
<keyword evidence="9" id="KW-1185">Reference proteome</keyword>
<evidence type="ECO:0000259" key="7">
    <source>
        <dbReference type="PROSITE" id="PS50109"/>
    </source>
</evidence>
<dbReference type="Pfam" id="PF08448">
    <property type="entry name" value="PAS_4"/>
    <property type="match status" value="3"/>
</dbReference>
<keyword evidence="6" id="KW-0472">Membrane</keyword>
<sequence length="812" mass="86562">MSAVSLPPPGPPAAPDGFPGFSAAGPLGALLDVSLAALALLRPCYGPGGAEVVDFAFDYLNPAGQRRLGLPARPAATFLDHFPAARAPGAFAFCRGVWATGAAGRFGGSGPGNGAEPAFQATAQRHGDLLAVSFAGAGAGAGAGVGAADPGRSAEAALRPNAARFERFLDQTKAAICLLRGPDHRYEYVNPAYQQVFPGRALLGRPVADVHPRGVAQGILARLDHVYQSGEPHAGAEAPLTVTPPDGQPPYTLYFTFSYDAYQEDGQTVGVSIFAQDVTGAVLARRRADALQAEALAAAQRHGQERETLYQVFAQTPAAVLLLRGPAHRYEYYNAAYERLFPGRLPGSVADVLPAGAAARFVDLLDRVYETGELYAGTEVPLAVQAPGEPPREAYYNLTCQAFREDGQTAGVTLFAYDVTEQVLARRARDTQRQELEELFMQAPVPIVVGDGPDLVFQLVNPAYQRVFPGRVLLGRPFLEAMPELAATPVPGLLHRVYATGEPFVAQEMLLQMARHEGGPLEDIYWNFTYQARRNAQGAVDGVRVFAHEVTEQVLARQRATEQAQQAQALAQALTVTNRQLTRVNHDLDAFIYTASHDLKQPIANIEALLNILRQQLPADGPADALPPRLLGLMQAAVERFQLTIAQLTDVTKLQQAQALPAEAVDLAALVEDVRLDLAPVLAAAGARLAVDVAACPSLSFAPRNLRSIVYNLLSNAVKYRHPDRPPVVAVRAYRTAAAAVVEVQDNGLGLTEPQQAKLFGLFQRLHTHVEGSGLGLYMVKKIVDNAGGTVAVRSEPGVGTTFAVALPDGAD</sequence>
<comment type="caution">
    <text evidence="8">The sequence shown here is derived from an EMBL/GenBank/DDBJ whole genome shotgun (WGS) entry which is preliminary data.</text>
</comment>
<dbReference type="CDD" id="cd00082">
    <property type="entry name" value="HisKA"/>
    <property type="match status" value="1"/>
</dbReference>
<dbReference type="SMART" id="SM00387">
    <property type="entry name" value="HATPase_c"/>
    <property type="match status" value="1"/>
</dbReference>
<dbReference type="EMBL" id="JABSNP010000001">
    <property type="protein sequence ID" value="NRT17207.1"/>
    <property type="molecule type" value="Genomic_DNA"/>
</dbReference>
<dbReference type="InterPro" id="IPR004358">
    <property type="entry name" value="Sig_transdc_His_kin-like_C"/>
</dbReference>
<comment type="catalytic activity">
    <reaction evidence="1">
        <text>ATP + protein L-histidine = ADP + protein N-phospho-L-histidine.</text>
        <dbReference type="EC" id="2.7.13.3"/>
    </reaction>
</comment>
<dbReference type="PANTHER" id="PTHR42878">
    <property type="entry name" value="TWO-COMPONENT HISTIDINE KINASE"/>
    <property type="match status" value="1"/>
</dbReference>
<dbReference type="InterPro" id="IPR050351">
    <property type="entry name" value="BphY/WalK/GraS-like"/>
</dbReference>
<dbReference type="Proteomes" id="UP000779507">
    <property type="component" value="Unassembled WGS sequence"/>
</dbReference>
<dbReference type="PANTHER" id="PTHR42878:SF15">
    <property type="entry name" value="BACTERIOPHYTOCHROME"/>
    <property type="match status" value="1"/>
</dbReference>
<evidence type="ECO:0000256" key="6">
    <source>
        <dbReference type="ARBA" id="ARBA00023136"/>
    </source>
</evidence>
<dbReference type="GO" id="GO:0016301">
    <property type="term" value="F:kinase activity"/>
    <property type="evidence" value="ECO:0007669"/>
    <property type="project" value="UniProtKB-KW"/>
</dbReference>
<dbReference type="InterPro" id="IPR005467">
    <property type="entry name" value="His_kinase_dom"/>
</dbReference>
<evidence type="ECO:0000256" key="4">
    <source>
        <dbReference type="ARBA" id="ARBA00022679"/>
    </source>
</evidence>
<evidence type="ECO:0000313" key="8">
    <source>
        <dbReference type="EMBL" id="NRT17207.1"/>
    </source>
</evidence>
<dbReference type="SUPFAM" id="SSF47384">
    <property type="entry name" value="Homodimeric domain of signal transducing histidine kinase"/>
    <property type="match status" value="1"/>
</dbReference>
<dbReference type="SUPFAM" id="SSF55785">
    <property type="entry name" value="PYP-like sensor domain (PAS domain)"/>
    <property type="match status" value="3"/>
</dbReference>
<dbReference type="InterPro" id="IPR036097">
    <property type="entry name" value="HisK_dim/P_sf"/>
</dbReference>
<dbReference type="Gene3D" id="1.10.287.130">
    <property type="match status" value="1"/>
</dbReference>
<dbReference type="Gene3D" id="3.30.450.20">
    <property type="entry name" value="PAS domain"/>
    <property type="match status" value="3"/>
</dbReference>